<comment type="caution">
    <text evidence="10">The sequence shown here is derived from an EMBL/GenBank/DDBJ whole genome shotgun (WGS) entry which is preliminary data.</text>
</comment>
<reference evidence="10" key="1">
    <citation type="submission" date="2023-05" db="EMBL/GenBank/DDBJ databases">
        <title>Genome and transcriptome analyses reveal genes involved in the formation of fine ridges on petal epidermal cells in Hibiscus trionum.</title>
        <authorList>
            <person name="Koshimizu S."/>
            <person name="Masuda S."/>
            <person name="Ishii T."/>
            <person name="Shirasu K."/>
            <person name="Hoshino A."/>
            <person name="Arita M."/>
        </authorList>
    </citation>
    <scope>NUCLEOTIDE SEQUENCE</scope>
    <source>
        <strain evidence="10">Hamamatsu line</strain>
    </source>
</reference>
<dbReference type="InterPro" id="IPR013809">
    <property type="entry name" value="ENTH"/>
</dbReference>
<name>A0A9W7I1U0_HIBTR</name>
<keyword evidence="6" id="KW-0472">Membrane</keyword>
<keyword evidence="8" id="KW-0968">Cytoplasmic vesicle</keyword>
<evidence type="ECO:0000259" key="9">
    <source>
        <dbReference type="PROSITE" id="PS50942"/>
    </source>
</evidence>
<evidence type="ECO:0000256" key="1">
    <source>
        <dbReference type="ARBA" id="ARBA00004132"/>
    </source>
</evidence>
<proteinExistence type="predicted"/>
<evidence type="ECO:0000256" key="6">
    <source>
        <dbReference type="ARBA" id="ARBA00023136"/>
    </source>
</evidence>
<evidence type="ECO:0000313" key="10">
    <source>
        <dbReference type="EMBL" id="GMI87478.1"/>
    </source>
</evidence>
<dbReference type="InterPro" id="IPR014712">
    <property type="entry name" value="ANTH_dom_sf"/>
</dbReference>
<keyword evidence="4" id="KW-0254">Endocytosis</keyword>
<dbReference type="GO" id="GO:0030136">
    <property type="term" value="C:clathrin-coated vesicle"/>
    <property type="evidence" value="ECO:0007669"/>
    <property type="project" value="UniProtKB-SubCell"/>
</dbReference>
<dbReference type="Gene3D" id="1.25.40.90">
    <property type="match status" value="1"/>
</dbReference>
<evidence type="ECO:0000256" key="2">
    <source>
        <dbReference type="ARBA" id="ARBA00004555"/>
    </source>
</evidence>
<dbReference type="InterPro" id="IPR008942">
    <property type="entry name" value="ENTH_VHS"/>
</dbReference>
<dbReference type="GO" id="GO:0032050">
    <property type="term" value="F:clathrin heavy chain binding"/>
    <property type="evidence" value="ECO:0007669"/>
    <property type="project" value="TreeGrafter"/>
</dbReference>
<evidence type="ECO:0000256" key="3">
    <source>
        <dbReference type="ARBA" id="ARBA00004600"/>
    </source>
</evidence>
<dbReference type="InterPro" id="IPR045192">
    <property type="entry name" value="AP180-like"/>
</dbReference>
<dbReference type="PANTHER" id="PTHR22951:SF19">
    <property type="entry name" value="OS08G0467300 PROTEIN"/>
    <property type="match status" value="1"/>
</dbReference>
<accession>A0A9W7I1U0</accession>
<dbReference type="GO" id="GO:0005545">
    <property type="term" value="F:1-phosphatidylinositol binding"/>
    <property type="evidence" value="ECO:0007669"/>
    <property type="project" value="InterPro"/>
</dbReference>
<evidence type="ECO:0000256" key="4">
    <source>
        <dbReference type="ARBA" id="ARBA00022583"/>
    </source>
</evidence>
<gene>
    <name evidence="10" type="ORF">HRI_002417100</name>
</gene>
<evidence type="ECO:0000256" key="5">
    <source>
        <dbReference type="ARBA" id="ARBA00023034"/>
    </source>
</evidence>
<dbReference type="InterPro" id="IPR011417">
    <property type="entry name" value="ANTH_dom"/>
</dbReference>
<dbReference type="GO" id="GO:0005546">
    <property type="term" value="F:phosphatidylinositol-4,5-bisphosphate binding"/>
    <property type="evidence" value="ECO:0007669"/>
    <property type="project" value="TreeGrafter"/>
</dbReference>
<dbReference type="GO" id="GO:0000149">
    <property type="term" value="F:SNARE binding"/>
    <property type="evidence" value="ECO:0007669"/>
    <property type="project" value="TreeGrafter"/>
</dbReference>
<dbReference type="CDD" id="cd16987">
    <property type="entry name" value="ANTH_N_AP180_plant"/>
    <property type="match status" value="1"/>
</dbReference>
<protein>
    <recommendedName>
        <fullName evidence="9">ENTH domain-containing protein</fullName>
    </recommendedName>
</protein>
<dbReference type="GO" id="GO:0005794">
    <property type="term" value="C:Golgi apparatus"/>
    <property type="evidence" value="ECO:0007669"/>
    <property type="project" value="UniProtKB-SubCell"/>
</dbReference>
<dbReference type="GO" id="GO:0005905">
    <property type="term" value="C:clathrin-coated pit"/>
    <property type="evidence" value="ECO:0007669"/>
    <property type="project" value="UniProtKB-SubCell"/>
</dbReference>
<comment type="subcellular location">
    <subcellularLocation>
        <location evidence="1">Cytoplasmic vesicle</location>
        <location evidence="1">Clathrin-coated vesicle</location>
    </subcellularLocation>
    <subcellularLocation>
        <location evidence="2">Golgi apparatus</location>
    </subcellularLocation>
    <subcellularLocation>
        <location evidence="3">Membrane</location>
        <location evidence="3">Clathrin-coated pit</location>
    </subcellularLocation>
</comment>
<evidence type="ECO:0000256" key="8">
    <source>
        <dbReference type="ARBA" id="ARBA00023329"/>
    </source>
</evidence>
<dbReference type="GO" id="GO:0048268">
    <property type="term" value="P:clathrin coat assembly"/>
    <property type="evidence" value="ECO:0007669"/>
    <property type="project" value="InterPro"/>
</dbReference>
<evidence type="ECO:0000313" key="11">
    <source>
        <dbReference type="Proteomes" id="UP001165190"/>
    </source>
</evidence>
<dbReference type="SUPFAM" id="SSF89009">
    <property type="entry name" value="GAT-like domain"/>
    <property type="match status" value="1"/>
</dbReference>
<dbReference type="SUPFAM" id="SSF48464">
    <property type="entry name" value="ENTH/VHS domain"/>
    <property type="match status" value="1"/>
</dbReference>
<dbReference type="PANTHER" id="PTHR22951">
    <property type="entry name" value="CLATHRIN ASSEMBLY PROTEIN"/>
    <property type="match status" value="1"/>
</dbReference>
<dbReference type="GO" id="GO:0006900">
    <property type="term" value="P:vesicle budding from membrane"/>
    <property type="evidence" value="ECO:0007669"/>
    <property type="project" value="TreeGrafter"/>
</dbReference>
<organism evidence="10 11">
    <name type="scientific">Hibiscus trionum</name>
    <name type="common">Flower of an hour</name>
    <dbReference type="NCBI Taxonomy" id="183268"/>
    <lineage>
        <taxon>Eukaryota</taxon>
        <taxon>Viridiplantae</taxon>
        <taxon>Streptophyta</taxon>
        <taxon>Embryophyta</taxon>
        <taxon>Tracheophyta</taxon>
        <taxon>Spermatophyta</taxon>
        <taxon>Magnoliopsida</taxon>
        <taxon>eudicotyledons</taxon>
        <taxon>Gunneridae</taxon>
        <taxon>Pentapetalae</taxon>
        <taxon>rosids</taxon>
        <taxon>malvids</taxon>
        <taxon>Malvales</taxon>
        <taxon>Malvaceae</taxon>
        <taxon>Malvoideae</taxon>
        <taxon>Hibiscus</taxon>
    </lineage>
</organism>
<dbReference type="Gene3D" id="1.20.58.150">
    <property type="entry name" value="ANTH domain"/>
    <property type="match status" value="1"/>
</dbReference>
<dbReference type="InterPro" id="IPR048050">
    <property type="entry name" value="ANTH_N_plant"/>
</dbReference>
<feature type="domain" description="ENTH" evidence="9">
    <location>
        <begin position="25"/>
        <end position="154"/>
    </location>
</feature>
<dbReference type="GO" id="GO:0072583">
    <property type="term" value="P:clathrin-dependent endocytosis"/>
    <property type="evidence" value="ECO:0007669"/>
    <property type="project" value="InterPro"/>
</dbReference>
<dbReference type="AlphaFoldDB" id="A0A9W7I1U0"/>
<sequence>MSTLKKAVAAIKDKKSLVVAYFSARSSHRNLDFGAAIIKATSHDEYDIRKSRIVFQWILASPNNIYPLVGALSKRMRKTRSWVVAIKGLMLMHDLIHCKIPVVEKMGRLPFDLSTFIDGHSRLGKPKGFDIFIRRYFVFLDERGAIWFEEENKNAEDSPLMVQKLLKLRKWQILLDMLLKIKPLADDMKVYLIFEAMDRVVIEIFDVYSRICSEIAEVLLEVHSIGKLQASMALEILRTAMTQREELSRYIEFCKEYGVLKANEVITVTEIPEEDVKELERIINGEEEKQMAVVVREEHNASVEHRETKETLKTIITYKWEAFDDDINIPGEIPDLISF</sequence>
<keyword evidence="5" id="KW-0333">Golgi apparatus</keyword>
<dbReference type="Pfam" id="PF07651">
    <property type="entry name" value="ANTH"/>
    <property type="match status" value="1"/>
</dbReference>
<evidence type="ECO:0000256" key="7">
    <source>
        <dbReference type="ARBA" id="ARBA00023176"/>
    </source>
</evidence>
<dbReference type="Proteomes" id="UP001165190">
    <property type="component" value="Unassembled WGS sequence"/>
</dbReference>
<keyword evidence="7" id="KW-0168">Coated pit</keyword>
<dbReference type="PROSITE" id="PS50942">
    <property type="entry name" value="ENTH"/>
    <property type="match status" value="1"/>
</dbReference>
<keyword evidence="11" id="KW-1185">Reference proteome</keyword>
<dbReference type="OrthoDB" id="682511at2759"/>
<dbReference type="EMBL" id="BSYR01000022">
    <property type="protein sequence ID" value="GMI87478.1"/>
    <property type="molecule type" value="Genomic_DNA"/>
</dbReference>